<keyword evidence="4" id="KW-0175">Coiled coil</keyword>
<feature type="compositionally biased region" description="Acidic residues" evidence="5">
    <location>
        <begin position="12"/>
        <end position="36"/>
    </location>
</feature>
<dbReference type="RefSeq" id="XP_044564942.1">
    <property type="nucleotide sequence ID" value="XM_044704074.1"/>
</dbReference>
<feature type="compositionally biased region" description="Acidic residues" evidence="5">
    <location>
        <begin position="50"/>
        <end position="63"/>
    </location>
</feature>
<evidence type="ECO:0000256" key="4">
    <source>
        <dbReference type="SAM" id="Coils"/>
    </source>
</evidence>
<protein>
    <recommendedName>
        <fullName evidence="3">Exocyst complex component Sec8</fullName>
    </recommendedName>
</protein>
<dbReference type="InterPro" id="IPR039682">
    <property type="entry name" value="Sec8/EXOC4"/>
</dbReference>
<evidence type="ECO:0000256" key="1">
    <source>
        <dbReference type="ARBA" id="ARBA00022448"/>
    </source>
</evidence>
<dbReference type="GO" id="GO:0006904">
    <property type="term" value="P:vesicle docking involved in exocytosis"/>
    <property type="evidence" value="ECO:0007669"/>
    <property type="project" value="InterPro"/>
</dbReference>
<dbReference type="VEuPathDB" id="AmoebaDB:FDP41_013443"/>
<organism evidence="7 8">
    <name type="scientific">Naegleria fowleri</name>
    <name type="common">Brain eating amoeba</name>
    <dbReference type="NCBI Taxonomy" id="5763"/>
    <lineage>
        <taxon>Eukaryota</taxon>
        <taxon>Discoba</taxon>
        <taxon>Heterolobosea</taxon>
        <taxon>Tetramitia</taxon>
        <taxon>Eutetramitia</taxon>
        <taxon>Vahlkampfiidae</taxon>
        <taxon>Naegleria</taxon>
    </lineage>
</organism>
<feature type="compositionally biased region" description="Basic and acidic residues" evidence="5">
    <location>
        <begin position="64"/>
        <end position="79"/>
    </location>
</feature>
<feature type="domain" description="Exocyst complex component Sec8 N-terminal" evidence="6">
    <location>
        <begin position="141"/>
        <end position="240"/>
    </location>
</feature>
<feature type="coiled-coil region" evidence="4">
    <location>
        <begin position="165"/>
        <end position="202"/>
    </location>
</feature>
<evidence type="ECO:0000256" key="5">
    <source>
        <dbReference type="SAM" id="MobiDB-lite"/>
    </source>
</evidence>
<dbReference type="VEuPathDB" id="AmoebaDB:NF0079780"/>
<reference evidence="7 8" key="1">
    <citation type="journal article" date="2019" name="Sci. Rep.">
        <title>Nanopore sequencing improves the draft genome of the human pathogenic amoeba Naegleria fowleri.</title>
        <authorList>
            <person name="Liechti N."/>
            <person name="Schurch N."/>
            <person name="Bruggmann R."/>
            <person name="Wittwer M."/>
        </authorList>
    </citation>
    <scope>NUCLEOTIDE SEQUENCE [LARGE SCALE GENOMIC DNA]</scope>
    <source>
        <strain evidence="7 8">ATCC 30894</strain>
    </source>
</reference>
<dbReference type="Pfam" id="PF04048">
    <property type="entry name" value="Sec8_N"/>
    <property type="match status" value="1"/>
</dbReference>
<dbReference type="EMBL" id="VFQX01000019">
    <property type="protein sequence ID" value="KAF0980229.1"/>
    <property type="molecule type" value="Genomic_DNA"/>
</dbReference>
<dbReference type="OMA" id="HSEYLRI"/>
<name>A0A6A5C4H7_NAEFO</name>
<evidence type="ECO:0000259" key="6">
    <source>
        <dbReference type="Pfam" id="PF04048"/>
    </source>
</evidence>
<comment type="function">
    <text evidence="3">Component of the exocyst complex involved in the docking of exocytic vesicles with fusion sites on the plasma membrane.</text>
</comment>
<evidence type="ECO:0000313" key="7">
    <source>
        <dbReference type="EMBL" id="KAF0980229.1"/>
    </source>
</evidence>
<gene>
    <name evidence="7" type="ORF">FDP41_013443</name>
</gene>
<dbReference type="GO" id="GO:0090522">
    <property type="term" value="P:vesicle tethering involved in exocytosis"/>
    <property type="evidence" value="ECO:0007669"/>
    <property type="project" value="UniProtKB-UniRule"/>
</dbReference>
<dbReference type="PANTHER" id="PTHR14146">
    <property type="entry name" value="EXOCYST COMPLEX COMPONENT 4"/>
    <property type="match status" value="1"/>
</dbReference>
<evidence type="ECO:0000256" key="3">
    <source>
        <dbReference type="RuleBase" id="RU367079"/>
    </source>
</evidence>
<sequence>MPYLYSNRSRETEEEDDVEDNEEEEEEDQKEDEEQQEEYHEDQHEYHEEEHDDEDNIQDEEEEDVHHEDEEHEDDKPEEHNEDEEVETDKEEEYDEKLEEMKELEEEVIHAMELVPTLYSQLKTNHITIVAQSLIHGTHIDDLNELTDHYENLSEALSKLVAFNYQEFNKSIRNFSDILEELKESQSKIQQLRNEVRKTKSCLTSHAVDLSSLYTNFLQHSEYLRILNIVHQMKSVPEKIAFLIEKKHFSSAIKLIQRSCVFLKNSEEVKFIKGLEEIRSQIKNYEKKLPELMINVLTTHLYSVDVEKCKVDTRNISSFKDTNIQPIHQRPASINNEIIRKEIDRQEYNRKLGRTITNEFMMGLNPSLNLDFEFDTDLSFDPEQDSNYFLSMLIDGLDTLGKLSLLQSRMVHSLQFDIRSLIEKHILDFVSHMNEKNVLSKNQPQTFKDQFHKITNSNVGLRGEVPFIIAIIQGKTLQKLFQKIFDNIVNLLKKYNFMIGIMELRAASLDFSSLAQSSSDLIATPLDIKVSKPVLSKIKEEVKQKLEHLKNTNPKSNAKEVHKLYATTLEELLNNFLNTKLEEDLYVRDIISLFENQMVLKTTRQNLSAIEIVKEKFVHLITETVSDSSCPHTFTATYVWKTAQEEIKTVLRDLFGLSNMSLFGGSEKSNGMDSAKTKDPGVPTGSDDFSVSFKYCNNIDVYEHMQEEKTIDSSSIISTALSQHFVLSPYNLLWAYKEVTGFIEKCNNIIFDESESSSSEYTSLKEFCDETVRHFLLSIVRNDYRTKISELFRKNSHAFTSIHLKDFEDYTVILNTSGTTRTVFYSSLCCLRWIYETISIARTIPVQKPDFYGVVEQLLKRYLDENTTFFDLAISTSYCQQILKQCREVLPFLISEALFVKAQQWRPQQLKQAQTDVEHIRRLFEQYIDIPIRNLVFDPSRKSHIIDRTSGFISLATLNNTLEWVLENLYRFHYETVQNLPSSTNNSQNNTKSKPRRLLSNPNTVVTLLANSSFQIVKHLEDYYDKFVSIYNDCLLALKIDLRIRCFYYINRGFSENIKEGAYDCEEQIDLPESFVEEFNKDIHGIHRALSMHLSEEKMTYVFGGLGKFVSDLLVGTVVSHCVNNDNTTTDNQSTMVPTFSRAGVEIMKSNISALQQQISSITQKHEHHFNNAIEFYNLLLLEKIQLLYHVKSMTRFSKQQYLAAFRIVTHNLGPEERKKAEKEFETAFHRATMEKKSASKLSTKEHDQ</sequence>
<proteinExistence type="inferred from homology"/>
<evidence type="ECO:0000313" key="8">
    <source>
        <dbReference type="Proteomes" id="UP000444721"/>
    </source>
</evidence>
<dbReference type="PANTHER" id="PTHR14146:SF0">
    <property type="entry name" value="EXOCYST COMPLEX COMPONENT 4"/>
    <property type="match status" value="1"/>
</dbReference>
<dbReference type="GO" id="GO:0006612">
    <property type="term" value="P:protein targeting to membrane"/>
    <property type="evidence" value="ECO:0007669"/>
    <property type="project" value="UniProtKB-UniRule"/>
</dbReference>
<keyword evidence="2 3" id="KW-0268">Exocytosis</keyword>
<dbReference type="GO" id="GO:0000145">
    <property type="term" value="C:exocyst"/>
    <property type="evidence" value="ECO:0007669"/>
    <property type="project" value="UniProtKB-UniRule"/>
</dbReference>
<evidence type="ECO:0000256" key="2">
    <source>
        <dbReference type="ARBA" id="ARBA00022483"/>
    </source>
</evidence>
<dbReference type="OrthoDB" id="272977at2759"/>
<keyword evidence="1 3" id="KW-0813">Transport</keyword>
<accession>A0A6A5C4H7</accession>
<dbReference type="Proteomes" id="UP000444721">
    <property type="component" value="Unassembled WGS sequence"/>
</dbReference>
<dbReference type="AlphaFoldDB" id="A0A6A5C4H7"/>
<dbReference type="GeneID" id="68120658"/>
<feature type="region of interest" description="Disordered" evidence="5">
    <location>
        <begin position="1"/>
        <end position="99"/>
    </location>
</feature>
<dbReference type="GO" id="GO:0006893">
    <property type="term" value="P:Golgi to plasma membrane transport"/>
    <property type="evidence" value="ECO:0007669"/>
    <property type="project" value="TreeGrafter"/>
</dbReference>
<keyword evidence="3" id="KW-0653">Protein transport</keyword>
<keyword evidence="8" id="KW-1185">Reference proteome</keyword>
<comment type="caution">
    <text evidence="7">The sequence shown here is derived from an EMBL/GenBank/DDBJ whole genome shotgun (WGS) entry which is preliminary data.</text>
</comment>
<feature type="compositionally biased region" description="Acidic residues" evidence="5">
    <location>
        <begin position="80"/>
        <end position="99"/>
    </location>
</feature>
<comment type="similarity">
    <text evidence="3">Belongs to the SEC8 family.</text>
</comment>
<dbReference type="InterPro" id="IPR007191">
    <property type="entry name" value="Sec8_exocyst_N"/>
</dbReference>
<feature type="compositionally biased region" description="Basic and acidic residues" evidence="5">
    <location>
        <begin position="37"/>
        <end position="49"/>
    </location>
</feature>
<dbReference type="GO" id="GO:0015031">
    <property type="term" value="P:protein transport"/>
    <property type="evidence" value="ECO:0007669"/>
    <property type="project" value="UniProtKB-KW"/>
</dbReference>
<dbReference type="VEuPathDB" id="AmoebaDB:NfTy_028870"/>